<evidence type="ECO:0000256" key="5">
    <source>
        <dbReference type="ARBA" id="ARBA00022989"/>
    </source>
</evidence>
<name>A0A5N4CAV5_CAMDR</name>
<evidence type="ECO:0000256" key="7">
    <source>
        <dbReference type="RuleBase" id="RU363079"/>
    </source>
</evidence>
<dbReference type="PANTHER" id="PTHR10766:SF41">
    <property type="entry name" value="TRANSMEMBRANE 9 SUPERFAMILY MEMBER 3"/>
    <property type="match status" value="1"/>
</dbReference>
<evidence type="ECO:0000256" key="4">
    <source>
        <dbReference type="ARBA" id="ARBA00022729"/>
    </source>
</evidence>
<keyword evidence="4" id="KW-0732">Signal</keyword>
<dbReference type="GO" id="GO:0016020">
    <property type="term" value="C:membrane"/>
    <property type="evidence" value="ECO:0007669"/>
    <property type="project" value="UniProtKB-SubCell"/>
</dbReference>
<dbReference type="EMBL" id="JWIN03000031">
    <property type="protein sequence ID" value="KAB1256026.1"/>
    <property type="molecule type" value="Genomic_DNA"/>
</dbReference>
<keyword evidence="3 8" id="KW-0812">Transmembrane</keyword>
<dbReference type="PANTHER" id="PTHR10766">
    <property type="entry name" value="TRANSMEMBRANE 9 SUPERFAMILY PROTEIN"/>
    <property type="match status" value="1"/>
</dbReference>
<evidence type="ECO:0000313" key="9">
    <source>
        <dbReference type="Proteomes" id="UP000299084"/>
    </source>
</evidence>
<comment type="similarity">
    <text evidence="2 7">Belongs to the nonaspanin (TM9SF) (TC 9.A.2) family.</text>
</comment>
<evidence type="ECO:0000256" key="6">
    <source>
        <dbReference type="ARBA" id="ARBA00023136"/>
    </source>
</evidence>
<evidence type="ECO:0000313" key="8">
    <source>
        <dbReference type="EMBL" id="KAB1256026.1"/>
    </source>
</evidence>
<keyword evidence="6" id="KW-0472">Membrane</keyword>
<dbReference type="AlphaFoldDB" id="A0A5N4CAV5"/>
<sequence length="158" mass="18171">MDDTIPYSVTPSELYPYFMVLLEEFCWSISPYHDTLGEALQGVELEFRGLGIKFKGDVLPATDCEIDLDKEKRDACVYAVKHHCWYQMYAEDLPIWGTVGEAHENGEDHYLRTYKKLEIGFNGNRIVGVHLTSEGKVKLVPNTKIQMSYSVKWKKSDV</sequence>
<comment type="caution">
    <text evidence="8">The sequence shown here is derived from an EMBL/GenBank/DDBJ whole genome shotgun (WGS) entry which is preliminary data.</text>
</comment>
<dbReference type="GO" id="GO:0072657">
    <property type="term" value="P:protein localization to membrane"/>
    <property type="evidence" value="ECO:0007669"/>
    <property type="project" value="TreeGrafter"/>
</dbReference>
<evidence type="ECO:0000256" key="2">
    <source>
        <dbReference type="ARBA" id="ARBA00005227"/>
    </source>
</evidence>
<proteinExistence type="inferred from homology"/>
<reference evidence="8 9" key="1">
    <citation type="journal article" date="2019" name="Mol. Ecol. Resour.">
        <title>Improving Illumina assemblies with Hi-C and long reads: an example with the North African dromedary.</title>
        <authorList>
            <person name="Elbers J.P."/>
            <person name="Rogers M.F."/>
            <person name="Perelman P.L."/>
            <person name="Proskuryakova A.A."/>
            <person name="Serdyukova N.A."/>
            <person name="Johnson W.E."/>
            <person name="Horin P."/>
            <person name="Corander J."/>
            <person name="Murphy D."/>
            <person name="Burger P.A."/>
        </authorList>
    </citation>
    <scope>NUCLEOTIDE SEQUENCE [LARGE SCALE GENOMIC DNA]</scope>
    <source>
        <strain evidence="8">Drom800</strain>
        <tissue evidence="8">Blood</tissue>
    </source>
</reference>
<gene>
    <name evidence="8" type="ORF">Cadr_000029702</name>
</gene>
<protein>
    <recommendedName>
        <fullName evidence="7">Transmembrane 9 superfamily member</fullName>
    </recommendedName>
</protein>
<dbReference type="InterPro" id="IPR004240">
    <property type="entry name" value="EMP70"/>
</dbReference>
<organism evidence="8 9">
    <name type="scientific">Camelus dromedarius</name>
    <name type="common">Dromedary</name>
    <name type="synonym">Arabian camel</name>
    <dbReference type="NCBI Taxonomy" id="9838"/>
    <lineage>
        <taxon>Eukaryota</taxon>
        <taxon>Metazoa</taxon>
        <taxon>Chordata</taxon>
        <taxon>Craniata</taxon>
        <taxon>Vertebrata</taxon>
        <taxon>Euteleostomi</taxon>
        <taxon>Mammalia</taxon>
        <taxon>Eutheria</taxon>
        <taxon>Laurasiatheria</taxon>
        <taxon>Artiodactyla</taxon>
        <taxon>Tylopoda</taxon>
        <taxon>Camelidae</taxon>
        <taxon>Camelus</taxon>
    </lineage>
</organism>
<keyword evidence="5" id="KW-1133">Transmembrane helix</keyword>
<comment type="subcellular location">
    <subcellularLocation>
        <location evidence="1">Membrane</location>
        <topology evidence="1">Multi-pass membrane protein</topology>
    </subcellularLocation>
</comment>
<accession>A0A5N4CAV5</accession>
<evidence type="ECO:0000256" key="3">
    <source>
        <dbReference type="ARBA" id="ARBA00022692"/>
    </source>
</evidence>
<evidence type="ECO:0000256" key="1">
    <source>
        <dbReference type="ARBA" id="ARBA00004141"/>
    </source>
</evidence>
<keyword evidence="9" id="KW-1185">Reference proteome</keyword>
<dbReference type="Pfam" id="PF02990">
    <property type="entry name" value="EMP70"/>
    <property type="match status" value="1"/>
</dbReference>
<dbReference type="Proteomes" id="UP000299084">
    <property type="component" value="Unassembled WGS sequence"/>
</dbReference>